<evidence type="ECO:0000256" key="2">
    <source>
        <dbReference type="SAM" id="SignalP"/>
    </source>
</evidence>
<gene>
    <name evidence="4" type="primary">LOC117646816</name>
</gene>
<feature type="chain" id="PRO_5027679892" evidence="2">
    <location>
        <begin position="20"/>
        <end position="151"/>
    </location>
</feature>
<evidence type="ECO:0000313" key="3">
    <source>
        <dbReference type="Proteomes" id="UP000515158"/>
    </source>
</evidence>
<evidence type="ECO:0000313" key="4">
    <source>
        <dbReference type="RefSeq" id="XP_034243934.1"/>
    </source>
</evidence>
<feature type="region of interest" description="Disordered" evidence="1">
    <location>
        <begin position="114"/>
        <end position="151"/>
    </location>
</feature>
<proteinExistence type="predicted"/>
<feature type="signal peptide" evidence="2">
    <location>
        <begin position="1"/>
        <end position="19"/>
    </location>
</feature>
<accession>A0A6P8ZPD9</accession>
<sequence length="151" mass="16072">MKILFAALLAFAAIQACRAADQVRVTAKSVGLDEEETAIVNGFLELVQGVVKAGGDIDKMSGTLANIKTRVEKKLRDNGARYLDKLAKTLTNVYISEDNVNALVNSINNMAVKDGVSIPSKSSGSSRSKRSPKKKFKGKGKGKKGKKGCGK</sequence>
<dbReference type="InParanoid" id="A0A6P8ZPD9"/>
<dbReference type="GeneID" id="117646816"/>
<organism evidence="4">
    <name type="scientific">Thrips palmi</name>
    <name type="common">Melon thrips</name>
    <dbReference type="NCBI Taxonomy" id="161013"/>
    <lineage>
        <taxon>Eukaryota</taxon>
        <taxon>Metazoa</taxon>
        <taxon>Ecdysozoa</taxon>
        <taxon>Arthropoda</taxon>
        <taxon>Hexapoda</taxon>
        <taxon>Insecta</taxon>
        <taxon>Pterygota</taxon>
        <taxon>Neoptera</taxon>
        <taxon>Paraneoptera</taxon>
        <taxon>Thysanoptera</taxon>
        <taxon>Terebrantia</taxon>
        <taxon>Thripoidea</taxon>
        <taxon>Thripidae</taxon>
        <taxon>Thrips</taxon>
    </lineage>
</organism>
<dbReference type="PROSITE" id="PS51257">
    <property type="entry name" value="PROKAR_LIPOPROTEIN"/>
    <property type="match status" value="1"/>
</dbReference>
<evidence type="ECO:0000256" key="1">
    <source>
        <dbReference type="SAM" id="MobiDB-lite"/>
    </source>
</evidence>
<dbReference type="AlphaFoldDB" id="A0A6P8ZPD9"/>
<keyword evidence="2" id="KW-0732">Signal</keyword>
<dbReference type="KEGG" id="tpal:117646816"/>
<reference evidence="4" key="1">
    <citation type="submission" date="2025-08" db="UniProtKB">
        <authorList>
            <consortium name="RefSeq"/>
        </authorList>
    </citation>
    <scope>IDENTIFICATION</scope>
    <source>
        <tissue evidence="4">Total insect</tissue>
    </source>
</reference>
<dbReference type="RefSeq" id="XP_034243934.1">
    <property type="nucleotide sequence ID" value="XM_034388043.1"/>
</dbReference>
<name>A0A6P8ZPD9_THRPL</name>
<keyword evidence="3" id="KW-1185">Reference proteome</keyword>
<dbReference type="OrthoDB" id="10482932at2759"/>
<dbReference type="Proteomes" id="UP000515158">
    <property type="component" value="Unplaced"/>
</dbReference>
<protein>
    <submittedName>
        <fullName evidence="4">Uncharacterized protein LOC117646816</fullName>
    </submittedName>
</protein>
<feature type="compositionally biased region" description="Basic residues" evidence="1">
    <location>
        <begin position="127"/>
        <end position="151"/>
    </location>
</feature>